<dbReference type="STRING" id="407821.A0A087UB65"/>
<reference evidence="2 3" key="1">
    <citation type="submission" date="2013-11" db="EMBL/GenBank/DDBJ databases">
        <title>Genome sequencing of Stegodyphus mimosarum.</title>
        <authorList>
            <person name="Bechsgaard J."/>
        </authorList>
    </citation>
    <scope>NUCLEOTIDE SEQUENCE [LARGE SCALE GENOMIC DNA]</scope>
</reference>
<name>A0A087UB65_STEMI</name>
<feature type="compositionally biased region" description="Basic and acidic residues" evidence="1">
    <location>
        <begin position="60"/>
        <end position="69"/>
    </location>
</feature>
<dbReference type="EMBL" id="KK119069">
    <property type="protein sequence ID" value="KFM74604.1"/>
    <property type="molecule type" value="Genomic_DNA"/>
</dbReference>
<keyword evidence="3" id="KW-1185">Reference proteome</keyword>
<feature type="non-terminal residue" evidence="2">
    <location>
        <position position="286"/>
    </location>
</feature>
<evidence type="ECO:0000313" key="2">
    <source>
        <dbReference type="EMBL" id="KFM74604.1"/>
    </source>
</evidence>
<dbReference type="AlphaFoldDB" id="A0A087UB65"/>
<sequence>MSEAKCKSGLETSKLDVTMSMMSSSLVVQLLTHYNKEEEVSVDEDSENLDNTSDVDESEVIEHSDHESDSEIEGNASKHRHFPSSNDVPSINDDFSDVENDIKDLKYEDFFIKTIYKKKKVGGKFLKEEKETYKWNKNPLKSKFARTPRKNFMKKIFPSAKNCDDIKDERSAFQKIVNTNMIDAIVQYTNIYLRCNRTADDLQNISKRSMYDTNRAEILAFLRILFLLGCKKMSKLNLEHGQKMVLELKFCKGSWVSSYSETYVLLLDSTIKAQGMCEEKLISLLH</sequence>
<organism evidence="2 3">
    <name type="scientific">Stegodyphus mimosarum</name>
    <name type="common">African social velvet spider</name>
    <dbReference type="NCBI Taxonomy" id="407821"/>
    <lineage>
        <taxon>Eukaryota</taxon>
        <taxon>Metazoa</taxon>
        <taxon>Ecdysozoa</taxon>
        <taxon>Arthropoda</taxon>
        <taxon>Chelicerata</taxon>
        <taxon>Arachnida</taxon>
        <taxon>Araneae</taxon>
        <taxon>Araneomorphae</taxon>
        <taxon>Entelegynae</taxon>
        <taxon>Eresoidea</taxon>
        <taxon>Eresidae</taxon>
        <taxon>Stegodyphus</taxon>
    </lineage>
</organism>
<evidence type="ECO:0000256" key="1">
    <source>
        <dbReference type="SAM" id="MobiDB-lite"/>
    </source>
</evidence>
<accession>A0A087UB65</accession>
<evidence type="ECO:0000313" key="3">
    <source>
        <dbReference type="Proteomes" id="UP000054359"/>
    </source>
</evidence>
<gene>
    <name evidence="2" type="ORF">X975_15194</name>
</gene>
<feature type="compositionally biased region" description="Acidic residues" evidence="1">
    <location>
        <begin position="40"/>
        <end position="59"/>
    </location>
</feature>
<dbReference type="OrthoDB" id="10057959at2759"/>
<proteinExistence type="predicted"/>
<feature type="region of interest" description="Disordered" evidence="1">
    <location>
        <begin position="38"/>
        <end position="91"/>
    </location>
</feature>
<protein>
    <recommendedName>
        <fullName evidence="4">PiggyBac transposable element-derived protein domain-containing protein</fullName>
    </recommendedName>
</protein>
<dbReference type="Proteomes" id="UP000054359">
    <property type="component" value="Unassembled WGS sequence"/>
</dbReference>
<evidence type="ECO:0008006" key="4">
    <source>
        <dbReference type="Google" id="ProtNLM"/>
    </source>
</evidence>